<comment type="caution">
    <text evidence="4">The sequence shown here is derived from an EMBL/GenBank/DDBJ whole genome shotgun (WGS) entry which is preliminary data.</text>
</comment>
<protein>
    <submittedName>
        <fullName evidence="4">Uncharacterized protein</fullName>
    </submittedName>
</protein>
<evidence type="ECO:0000313" key="6">
    <source>
        <dbReference type="Proteomes" id="UP000681720"/>
    </source>
</evidence>
<evidence type="ECO:0000313" key="3">
    <source>
        <dbReference type="EMBL" id="CAF4927294.1"/>
    </source>
</evidence>
<evidence type="ECO:0000313" key="5">
    <source>
        <dbReference type="EMBL" id="CAF4994933.1"/>
    </source>
</evidence>
<sequence length="51" mass="5642">MTPNSSLHDYEPTPTTVGSNYYNSDIEERRNQISSPIEHAAQAPKLPSTPV</sequence>
<feature type="compositionally biased region" description="Polar residues" evidence="1">
    <location>
        <begin position="1"/>
        <end position="23"/>
    </location>
</feature>
<dbReference type="Proteomes" id="UP000676336">
    <property type="component" value="Unassembled WGS sequence"/>
</dbReference>
<dbReference type="Proteomes" id="UP000681720">
    <property type="component" value="Unassembled WGS sequence"/>
</dbReference>
<evidence type="ECO:0000256" key="1">
    <source>
        <dbReference type="SAM" id="MobiDB-lite"/>
    </source>
</evidence>
<dbReference type="EMBL" id="CAJOBI010126599">
    <property type="protein sequence ID" value="CAF4704130.1"/>
    <property type="molecule type" value="Genomic_DNA"/>
</dbReference>
<accession>A0A8S3DFW7</accession>
<name>A0A8S3DFW7_9BILA</name>
<dbReference type="EMBL" id="CAJOBJ010205260">
    <property type="protein sequence ID" value="CAF4994933.1"/>
    <property type="molecule type" value="Genomic_DNA"/>
</dbReference>
<dbReference type="AlphaFoldDB" id="A0A8S3DFW7"/>
<gene>
    <name evidence="4" type="ORF">GIL414_LOCUS54985</name>
    <name evidence="5" type="ORF">GIL414_LOCUS56870</name>
    <name evidence="2" type="ORF">SMN809_LOCUS43169</name>
    <name evidence="3" type="ORF">SMN809_LOCUS53011</name>
</gene>
<reference evidence="4" key="1">
    <citation type="submission" date="2021-02" db="EMBL/GenBank/DDBJ databases">
        <authorList>
            <person name="Nowell W R."/>
        </authorList>
    </citation>
    <scope>NUCLEOTIDE SEQUENCE</scope>
</reference>
<feature type="non-terminal residue" evidence="4">
    <location>
        <position position="1"/>
    </location>
</feature>
<feature type="region of interest" description="Disordered" evidence="1">
    <location>
        <begin position="1"/>
        <end position="51"/>
    </location>
</feature>
<evidence type="ECO:0000313" key="2">
    <source>
        <dbReference type="EMBL" id="CAF4704130.1"/>
    </source>
</evidence>
<proteinExistence type="predicted"/>
<evidence type="ECO:0000313" key="4">
    <source>
        <dbReference type="EMBL" id="CAF4963274.1"/>
    </source>
</evidence>
<organism evidence="4 6">
    <name type="scientific">Rotaria magnacalcarata</name>
    <dbReference type="NCBI Taxonomy" id="392030"/>
    <lineage>
        <taxon>Eukaryota</taxon>
        <taxon>Metazoa</taxon>
        <taxon>Spiralia</taxon>
        <taxon>Gnathifera</taxon>
        <taxon>Rotifera</taxon>
        <taxon>Eurotatoria</taxon>
        <taxon>Bdelloidea</taxon>
        <taxon>Philodinida</taxon>
        <taxon>Philodinidae</taxon>
        <taxon>Rotaria</taxon>
    </lineage>
</organism>
<dbReference type="EMBL" id="CAJOBI010181300">
    <property type="protein sequence ID" value="CAF4927294.1"/>
    <property type="molecule type" value="Genomic_DNA"/>
</dbReference>
<dbReference type="EMBL" id="CAJOBJ010194049">
    <property type="protein sequence ID" value="CAF4963274.1"/>
    <property type="molecule type" value="Genomic_DNA"/>
</dbReference>